<dbReference type="InterPro" id="IPR036866">
    <property type="entry name" value="RibonucZ/Hydroxyglut_hydro"/>
</dbReference>
<dbReference type="PANTHER" id="PTHR46233">
    <property type="entry name" value="HYDROXYACYLGLUTATHIONE HYDROLASE GLOC"/>
    <property type="match status" value="1"/>
</dbReference>
<dbReference type="EMBL" id="FOSF01000002">
    <property type="protein sequence ID" value="SFJ77710.1"/>
    <property type="molecule type" value="Genomic_DNA"/>
</dbReference>
<accession>A0A662Z663</accession>
<dbReference type="InterPro" id="IPR001279">
    <property type="entry name" value="Metallo-B-lactamas"/>
</dbReference>
<organism evidence="6 7">
    <name type="scientific">Succinivibrio dextrinosolvens</name>
    <dbReference type="NCBI Taxonomy" id="83771"/>
    <lineage>
        <taxon>Bacteria</taxon>
        <taxon>Pseudomonadati</taxon>
        <taxon>Pseudomonadota</taxon>
        <taxon>Gammaproteobacteria</taxon>
        <taxon>Aeromonadales</taxon>
        <taxon>Succinivibrionaceae</taxon>
        <taxon>Succinivibrio</taxon>
    </lineage>
</organism>
<dbReference type="SMART" id="SM00849">
    <property type="entry name" value="Lactamase_B"/>
    <property type="match status" value="1"/>
</dbReference>
<evidence type="ECO:0000256" key="4">
    <source>
        <dbReference type="ARBA" id="ARBA00022833"/>
    </source>
</evidence>
<evidence type="ECO:0000256" key="2">
    <source>
        <dbReference type="ARBA" id="ARBA00022723"/>
    </source>
</evidence>
<dbReference type="Gene3D" id="3.60.15.10">
    <property type="entry name" value="Ribonuclease Z/Hydroxyacylglutathione hydrolase-like"/>
    <property type="match status" value="1"/>
</dbReference>
<dbReference type="OrthoDB" id="9802991at2"/>
<proteinExistence type="predicted"/>
<dbReference type="CDD" id="cd06262">
    <property type="entry name" value="metallo-hydrolase-like_MBL-fold"/>
    <property type="match status" value="1"/>
</dbReference>
<gene>
    <name evidence="6" type="ORF">SAMN04487865_10029</name>
</gene>
<dbReference type="AlphaFoldDB" id="A0A662Z663"/>
<sequence length="214" mass="23937">MIVAIPVKGYFAENCYFYIDDRTKHGFLIDPGAESYKLLNLIVRKGWIIEKILLTHGHFDHIGAVNEIRDALSVPVVAHKNSYSYLSDGYMNLSSQCGYPITVKVDAVTHDGDILRLEENNEFSLQVIYTPGHTTDSIILYSEKDRVAFVGDTIFKGNIGSYQFPGGNPKDLMKSIVNKIFSLPDNTVLLSGHSDKTTVGAEKKNATFSRIMIW</sequence>
<dbReference type="Proteomes" id="UP000243374">
    <property type="component" value="Unassembled WGS sequence"/>
</dbReference>
<evidence type="ECO:0000256" key="1">
    <source>
        <dbReference type="ARBA" id="ARBA00001947"/>
    </source>
</evidence>
<keyword evidence="2" id="KW-0479">Metal-binding</keyword>
<dbReference type="SUPFAM" id="SSF56281">
    <property type="entry name" value="Metallo-hydrolase/oxidoreductase"/>
    <property type="match status" value="1"/>
</dbReference>
<evidence type="ECO:0000313" key="6">
    <source>
        <dbReference type="EMBL" id="SFJ77710.1"/>
    </source>
</evidence>
<dbReference type="RefSeq" id="WP_074838245.1">
    <property type="nucleotide sequence ID" value="NZ_CP047056.1"/>
</dbReference>
<dbReference type="InterPro" id="IPR051453">
    <property type="entry name" value="MBL_Glyoxalase_II"/>
</dbReference>
<dbReference type="PANTHER" id="PTHR46233:SF3">
    <property type="entry name" value="HYDROXYACYLGLUTATHIONE HYDROLASE GLOC"/>
    <property type="match status" value="1"/>
</dbReference>
<reference evidence="6 7" key="1">
    <citation type="submission" date="2016-10" db="EMBL/GenBank/DDBJ databases">
        <authorList>
            <person name="Varghese N."/>
            <person name="Submissions S."/>
        </authorList>
    </citation>
    <scope>NUCLEOTIDE SEQUENCE [LARGE SCALE GENOMIC DNA]</scope>
    <source>
        <strain evidence="6 7">22B</strain>
    </source>
</reference>
<dbReference type="GO" id="GO:0046872">
    <property type="term" value="F:metal ion binding"/>
    <property type="evidence" value="ECO:0007669"/>
    <property type="project" value="UniProtKB-KW"/>
</dbReference>
<keyword evidence="7" id="KW-1185">Reference proteome</keyword>
<name>A0A662Z663_9GAMM</name>
<evidence type="ECO:0000313" key="7">
    <source>
        <dbReference type="Proteomes" id="UP000243374"/>
    </source>
</evidence>
<comment type="cofactor">
    <cofactor evidence="1">
        <name>Zn(2+)</name>
        <dbReference type="ChEBI" id="CHEBI:29105"/>
    </cofactor>
</comment>
<evidence type="ECO:0000259" key="5">
    <source>
        <dbReference type="SMART" id="SM00849"/>
    </source>
</evidence>
<feature type="domain" description="Metallo-beta-lactamase" evidence="5">
    <location>
        <begin position="12"/>
        <end position="193"/>
    </location>
</feature>
<protein>
    <submittedName>
        <fullName evidence="6">Glyoxylase, beta-lactamase superfamily II</fullName>
    </submittedName>
</protein>
<evidence type="ECO:0000256" key="3">
    <source>
        <dbReference type="ARBA" id="ARBA00022801"/>
    </source>
</evidence>
<keyword evidence="3" id="KW-0378">Hydrolase</keyword>
<keyword evidence="4" id="KW-0862">Zinc</keyword>
<dbReference type="GO" id="GO:0016787">
    <property type="term" value="F:hydrolase activity"/>
    <property type="evidence" value="ECO:0007669"/>
    <property type="project" value="UniProtKB-KW"/>
</dbReference>
<dbReference type="Pfam" id="PF00753">
    <property type="entry name" value="Lactamase_B"/>
    <property type="match status" value="1"/>
</dbReference>